<keyword evidence="1" id="KW-1133">Transmembrane helix</keyword>
<accession>A0ABW8JJD7</accession>
<keyword evidence="3" id="KW-1185">Reference proteome</keyword>
<comment type="caution">
    <text evidence="2">The sequence shown here is derived from an EMBL/GenBank/DDBJ whole genome shotgun (WGS) entry which is preliminary data.</text>
</comment>
<evidence type="ECO:0000256" key="1">
    <source>
        <dbReference type="SAM" id="Phobius"/>
    </source>
</evidence>
<organism evidence="2 3">
    <name type="scientific">Dyella jejuensis</name>
    <dbReference type="NCBI Taxonomy" id="1432009"/>
    <lineage>
        <taxon>Bacteria</taxon>
        <taxon>Pseudomonadati</taxon>
        <taxon>Pseudomonadota</taxon>
        <taxon>Gammaproteobacteria</taxon>
        <taxon>Lysobacterales</taxon>
        <taxon>Rhodanobacteraceae</taxon>
        <taxon>Dyella</taxon>
    </lineage>
</organism>
<feature type="transmembrane region" description="Helical" evidence="1">
    <location>
        <begin position="12"/>
        <end position="31"/>
    </location>
</feature>
<feature type="transmembrane region" description="Helical" evidence="1">
    <location>
        <begin position="43"/>
        <end position="62"/>
    </location>
</feature>
<keyword evidence="1" id="KW-0472">Membrane</keyword>
<protein>
    <submittedName>
        <fullName evidence="2">Uncharacterized protein</fullName>
    </submittedName>
</protein>
<evidence type="ECO:0000313" key="3">
    <source>
        <dbReference type="Proteomes" id="UP001620461"/>
    </source>
</evidence>
<sequence length="91" mass="10455">MEKMKSLKEFFGWTIWMALFLPMILLSYLIPDLLFDSGSKFNTLTSLIVMTALYLILINLCVKDGKLLAVRAFNFIGIEIVTIIVLLHWLS</sequence>
<keyword evidence="1" id="KW-0812">Transmembrane</keyword>
<reference evidence="2 3" key="1">
    <citation type="submission" date="2020-10" db="EMBL/GenBank/DDBJ databases">
        <title>Phylogeny of dyella-like bacteria.</title>
        <authorList>
            <person name="Fu J."/>
        </authorList>
    </citation>
    <scope>NUCLEOTIDE SEQUENCE [LARGE SCALE GENOMIC DNA]</scope>
    <source>
        <strain evidence="2 3">JP1</strain>
    </source>
</reference>
<evidence type="ECO:0000313" key="2">
    <source>
        <dbReference type="EMBL" id="MFK2900400.1"/>
    </source>
</evidence>
<feature type="transmembrane region" description="Helical" evidence="1">
    <location>
        <begin position="69"/>
        <end position="90"/>
    </location>
</feature>
<dbReference type="Proteomes" id="UP001620461">
    <property type="component" value="Unassembled WGS sequence"/>
</dbReference>
<proteinExistence type="predicted"/>
<name>A0ABW8JJD7_9GAMM</name>
<gene>
    <name evidence="2" type="ORF">ISP15_08635</name>
</gene>
<dbReference type="EMBL" id="JADIKJ010000008">
    <property type="protein sequence ID" value="MFK2900400.1"/>
    <property type="molecule type" value="Genomic_DNA"/>
</dbReference>
<dbReference type="RefSeq" id="WP_404546859.1">
    <property type="nucleotide sequence ID" value="NZ_JADIKJ010000008.1"/>
</dbReference>